<dbReference type="EMBL" id="JASSZA010000008">
    <property type="protein sequence ID" value="KAK2104659.1"/>
    <property type="molecule type" value="Genomic_DNA"/>
</dbReference>
<accession>A0ABQ9V5K5</accession>
<dbReference type="Proteomes" id="UP001266305">
    <property type="component" value="Unassembled WGS sequence"/>
</dbReference>
<comment type="caution">
    <text evidence="2">The sequence shown here is derived from an EMBL/GenBank/DDBJ whole genome shotgun (WGS) entry which is preliminary data.</text>
</comment>
<sequence length="56" mass="6338">MMGGPQLTTADTGRWRGGSELQGKQGHAAVVAKDRTEPGQERHSARDQWWYELRGW</sequence>
<evidence type="ECO:0000313" key="3">
    <source>
        <dbReference type="Proteomes" id="UP001266305"/>
    </source>
</evidence>
<keyword evidence="3" id="KW-1185">Reference proteome</keyword>
<evidence type="ECO:0000256" key="1">
    <source>
        <dbReference type="SAM" id="MobiDB-lite"/>
    </source>
</evidence>
<reference evidence="2 3" key="1">
    <citation type="submission" date="2023-05" db="EMBL/GenBank/DDBJ databases">
        <title>B98-5 Cell Line De Novo Hybrid Assembly: An Optical Mapping Approach.</title>
        <authorList>
            <person name="Kananen K."/>
            <person name="Auerbach J.A."/>
            <person name="Kautto E."/>
            <person name="Blachly J.S."/>
        </authorList>
    </citation>
    <scope>NUCLEOTIDE SEQUENCE [LARGE SCALE GENOMIC DNA]</scope>
    <source>
        <strain evidence="2">B95-8</strain>
        <tissue evidence="2">Cell line</tissue>
    </source>
</reference>
<organism evidence="2 3">
    <name type="scientific">Saguinus oedipus</name>
    <name type="common">Cotton-top tamarin</name>
    <name type="synonym">Oedipomidas oedipus</name>
    <dbReference type="NCBI Taxonomy" id="9490"/>
    <lineage>
        <taxon>Eukaryota</taxon>
        <taxon>Metazoa</taxon>
        <taxon>Chordata</taxon>
        <taxon>Craniata</taxon>
        <taxon>Vertebrata</taxon>
        <taxon>Euteleostomi</taxon>
        <taxon>Mammalia</taxon>
        <taxon>Eutheria</taxon>
        <taxon>Euarchontoglires</taxon>
        <taxon>Primates</taxon>
        <taxon>Haplorrhini</taxon>
        <taxon>Platyrrhini</taxon>
        <taxon>Cebidae</taxon>
        <taxon>Callitrichinae</taxon>
        <taxon>Saguinus</taxon>
    </lineage>
</organism>
<gene>
    <name evidence="2" type="ORF">P7K49_018515</name>
</gene>
<name>A0ABQ9V5K5_SAGOE</name>
<feature type="compositionally biased region" description="Basic and acidic residues" evidence="1">
    <location>
        <begin position="32"/>
        <end position="44"/>
    </location>
</feature>
<proteinExistence type="predicted"/>
<feature type="region of interest" description="Disordered" evidence="1">
    <location>
        <begin position="1"/>
        <end position="44"/>
    </location>
</feature>
<protein>
    <submittedName>
        <fullName evidence="2">Uncharacterized protein</fullName>
    </submittedName>
</protein>
<feature type="compositionally biased region" description="Polar residues" evidence="1">
    <location>
        <begin position="1"/>
        <end position="11"/>
    </location>
</feature>
<evidence type="ECO:0000313" key="2">
    <source>
        <dbReference type="EMBL" id="KAK2104659.1"/>
    </source>
</evidence>